<proteinExistence type="predicted"/>
<name>A0A2S6GEP5_9PSEU</name>
<dbReference type="OrthoDB" id="9885325at2"/>
<evidence type="ECO:0000313" key="2">
    <source>
        <dbReference type="Proteomes" id="UP000239203"/>
    </source>
</evidence>
<accession>A0A2S6GEP5</accession>
<reference evidence="1 2" key="1">
    <citation type="submission" date="2018-02" db="EMBL/GenBank/DDBJ databases">
        <title>Genomic Encyclopedia of Archaeal and Bacterial Type Strains, Phase II (KMG-II): from individual species to whole genera.</title>
        <authorList>
            <person name="Goeker M."/>
        </authorList>
    </citation>
    <scope>NUCLEOTIDE SEQUENCE [LARGE SCALE GENOMIC DNA]</scope>
    <source>
        <strain evidence="1 2">YU 961-1</strain>
    </source>
</reference>
<dbReference type="RefSeq" id="WP_104482512.1">
    <property type="nucleotide sequence ID" value="NZ_CP154825.1"/>
</dbReference>
<gene>
    <name evidence="1" type="ORF">CLV40_12542</name>
</gene>
<comment type="caution">
    <text evidence="1">The sequence shown here is derived from an EMBL/GenBank/DDBJ whole genome shotgun (WGS) entry which is preliminary data.</text>
</comment>
<dbReference type="AlphaFoldDB" id="A0A2S6GEP5"/>
<evidence type="ECO:0000313" key="1">
    <source>
        <dbReference type="EMBL" id="PPK63707.1"/>
    </source>
</evidence>
<sequence>MGDSYMAGSVLVLAAGAVNMPESAVLRGAVAALGTFGGAGFQPSGARSARFLGGEGEAVTVALKHPAYPAANSWVQLMLGDADPGASVELFLTVHLDEPDPLGPEWEMALSLATQLVTGLGPSLAHLTAWHVDSHEPSYASRRLLPGSVLPEEFGPWTYVSGAGLTDQLRERLAALPAHASRPLGDGWLVRAVEHPGDEPADSLHDALDTLGPDPIAYRPARLTAG</sequence>
<organism evidence="1 2">
    <name type="scientific">Actinokineospora auranticolor</name>
    <dbReference type="NCBI Taxonomy" id="155976"/>
    <lineage>
        <taxon>Bacteria</taxon>
        <taxon>Bacillati</taxon>
        <taxon>Actinomycetota</taxon>
        <taxon>Actinomycetes</taxon>
        <taxon>Pseudonocardiales</taxon>
        <taxon>Pseudonocardiaceae</taxon>
        <taxon>Actinokineospora</taxon>
    </lineage>
</organism>
<keyword evidence="2" id="KW-1185">Reference proteome</keyword>
<dbReference type="EMBL" id="PTIX01000025">
    <property type="protein sequence ID" value="PPK63707.1"/>
    <property type="molecule type" value="Genomic_DNA"/>
</dbReference>
<dbReference type="Proteomes" id="UP000239203">
    <property type="component" value="Unassembled WGS sequence"/>
</dbReference>
<protein>
    <submittedName>
        <fullName evidence="1">Uncharacterized protein</fullName>
    </submittedName>
</protein>